<comment type="pathway">
    <text evidence="1 12">Metabolic intermediate biosynthesis; 5-phospho-alpha-D-ribose 1-diphosphate biosynthesis; 5-phospho-alpha-D-ribose 1-diphosphate from D-ribose 5-phosphate (route I): step 1/1.</text>
</comment>
<evidence type="ECO:0000313" key="15">
    <source>
        <dbReference type="Proteomes" id="UP000051124"/>
    </source>
</evidence>
<feature type="binding site" evidence="12">
    <location>
        <position position="218"/>
    </location>
    <ligand>
        <name>D-ribose 5-phosphate</name>
        <dbReference type="ChEBI" id="CHEBI:78346"/>
    </ligand>
</feature>
<evidence type="ECO:0000256" key="11">
    <source>
        <dbReference type="ARBA" id="ARBA00061444"/>
    </source>
</evidence>
<evidence type="ECO:0000256" key="10">
    <source>
        <dbReference type="ARBA" id="ARBA00054914"/>
    </source>
</evidence>
<sequence>MVNGLRLITGNSNRPLAKAIAAYLNSPLTDAAVTRFSDGEIRAKINENIRGTDVFIIQSTHPPAENLFELLILIDAARRASAKRVTAVMPYFGYARQDRKDQPRVPITAKLVANLIATSGADRVLTIDLHAGQIQGFFDIPVDHLYGSSILIDHFKEEIADDMVVVSPDVGSIKVARACAKRLNCSLALVDKRRPAPNESEVMHVIGEVEAKHAIIIDDMVDTGGTLTGAAYALMQHGASGVYAGCTHPVLSGDAIERIQSSPLKELVVTDTIPIPQEKRVDKLKIKTTAALFGEAITRIHEEKSVSVLFER</sequence>
<evidence type="ECO:0000256" key="9">
    <source>
        <dbReference type="ARBA" id="ARBA00049535"/>
    </source>
</evidence>
<dbReference type="PANTHER" id="PTHR10210">
    <property type="entry name" value="RIBOSE-PHOSPHATE DIPHOSPHOKINASE FAMILY MEMBER"/>
    <property type="match status" value="1"/>
</dbReference>
<gene>
    <name evidence="12" type="primary">prs</name>
    <name evidence="14" type="ORF">AMJ40_00900</name>
</gene>
<dbReference type="Pfam" id="PF13793">
    <property type="entry name" value="Pribosyltran_N"/>
    <property type="match status" value="1"/>
</dbReference>
<dbReference type="EC" id="2.7.6.1" evidence="12"/>
<dbReference type="InterPro" id="IPR000842">
    <property type="entry name" value="PRib_PP_synth_CS"/>
</dbReference>
<feature type="binding site" evidence="12">
    <location>
        <begin position="96"/>
        <end position="97"/>
    </location>
    <ligand>
        <name>ATP</name>
        <dbReference type="ChEBI" id="CHEBI:30616"/>
    </ligand>
</feature>
<dbReference type="InterPro" id="IPR000836">
    <property type="entry name" value="PRTase_dom"/>
</dbReference>
<comment type="subunit">
    <text evidence="12">Homohexamer.</text>
</comment>
<reference evidence="14 15" key="1">
    <citation type="journal article" date="2015" name="Microbiome">
        <title>Genomic resolution of linkages in carbon, nitrogen, and sulfur cycling among widespread estuary sediment bacteria.</title>
        <authorList>
            <person name="Baker B.J."/>
            <person name="Lazar C.S."/>
            <person name="Teske A.P."/>
            <person name="Dick G.J."/>
        </authorList>
    </citation>
    <scope>NUCLEOTIDE SEQUENCE [LARGE SCALE GENOMIC DNA]</scope>
    <source>
        <strain evidence="14">DG_26</strain>
    </source>
</reference>
<feature type="binding site" evidence="12">
    <location>
        <begin position="222"/>
        <end position="226"/>
    </location>
    <ligand>
        <name>D-ribose 5-phosphate</name>
        <dbReference type="ChEBI" id="CHEBI:78346"/>
    </ligand>
</feature>
<evidence type="ECO:0000259" key="13">
    <source>
        <dbReference type="Pfam" id="PF13793"/>
    </source>
</evidence>
<dbReference type="CDD" id="cd06223">
    <property type="entry name" value="PRTases_typeI"/>
    <property type="match status" value="1"/>
</dbReference>
<comment type="subcellular location">
    <subcellularLocation>
        <location evidence="12">Cytoplasm</location>
    </subcellularLocation>
</comment>
<comment type="cofactor">
    <cofactor evidence="12">
        <name>Mg(2+)</name>
        <dbReference type="ChEBI" id="CHEBI:18420"/>
    </cofactor>
    <text evidence="12">Binds 2 Mg(2+) ions per subunit.</text>
</comment>
<keyword evidence="3 12" id="KW-0479">Metal-binding</keyword>
<dbReference type="HAMAP" id="MF_00583_B">
    <property type="entry name" value="RibP_PPkinase_B"/>
    <property type="match status" value="1"/>
</dbReference>
<dbReference type="InterPro" id="IPR005946">
    <property type="entry name" value="Rib-P_diPkinase"/>
</dbReference>
<dbReference type="GO" id="GO:0004749">
    <property type="term" value="F:ribose phosphate diphosphokinase activity"/>
    <property type="evidence" value="ECO:0007669"/>
    <property type="project" value="UniProtKB-UniRule"/>
</dbReference>
<protein>
    <recommendedName>
        <fullName evidence="12">Ribose-phosphate pyrophosphokinase</fullName>
        <shortName evidence="12">RPPK</shortName>
        <ecNumber evidence="12">2.7.6.1</ecNumber>
    </recommendedName>
    <alternativeName>
        <fullName evidence="12">5-phospho-D-ribosyl alpha-1-diphosphate synthase</fullName>
    </alternativeName>
    <alternativeName>
        <fullName evidence="12">Phosphoribosyl diphosphate synthase</fullName>
    </alternativeName>
    <alternativeName>
        <fullName evidence="12">Phosphoribosyl pyrophosphate synthase</fullName>
        <shortName evidence="12">P-Rib-PP synthase</shortName>
        <shortName evidence="12">PRPP synthase</shortName>
        <shortName evidence="12">PRPPase</shortName>
    </alternativeName>
</protein>
<dbReference type="InterPro" id="IPR029057">
    <property type="entry name" value="PRTase-like"/>
</dbReference>
<dbReference type="GO" id="GO:0000287">
    <property type="term" value="F:magnesium ion binding"/>
    <property type="evidence" value="ECO:0007669"/>
    <property type="project" value="UniProtKB-UniRule"/>
</dbReference>
<keyword evidence="8 12" id="KW-0460">Magnesium</keyword>
<dbReference type="NCBIfam" id="NF002320">
    <property type="entry name" value="PRK01259.1"/>
    <property type="match status" value="1"/>
</dbReference>
<keyword evidence="4 12" id="KW-0545">Nucleotide biosynthesis</keyword>
<dbReference type="GO" id="GO:0002189">
    <property type="term" value="C:ribose phosphate diphosphokinase complex"/>
    <property type="evidence" value="ECO:0007669"/>
    <property type="project" value="TreeGrafter"/>
</dbReference>
<evidence type="ECO:0000256" key="8">
    <source>
        <dbReference type="ARBA" id="ARBA00022842"/>
    </source>
</evidence>
<feature type="binding site" evidence="12">
    <location>
        <begin position="38"/>
        <end position="40"/>
    </location>
    <ligand>
        <name>ATP</name>
        <dbReference type="ChEBI" id="CHEBI:30616"/>
    </ligand>
</feature>
<dbReference type="GO" id="GO:0006164">
    <property type="term" value="P:purine nucleotide biosynthetic process"/>
    <property type="evidence" value="ECO:0007669"/>
    <property type="project" value="TreeGrafter"/>
</dbReference>
<dbReference type="EMBL" id="LIZT01000006">
    <property type="protein sequence ID" value="KPJ51098.1"/>
    <property type="molecule type" value="Genomic_DNA"/>
</dbReference>
<dbReference type="GO" id="GO:0016301">
    <property type="term" value="F:kinase activity"/>
    <property type="evidence" value="ECO:0007669"/>
    <property type="project" value="UniProtKB-KW"/>
</dbReference>
<keyword evidence="7 12" id="KW-0067">ATP-binding</keyword>
<evidence type="ECO:0000256" key="3">
    <source>
        <dbReference type="ARBA" id="ARBA00022723"/>
    </source>
</evidence>
<dbReference type="Gene3D" id="3.40.50.2020">
    <property type="match status" value="2"/>
</dbReference>
<comment type="caution">
    <text evidence="14">The sequence shown here is derived from an EMBL/GenBank/DDBJ whole genome shotgun (WGS) entry which is preliminary data.</text>
</comment>
<dbReference type="PANTHER" id="PTHR10210:SF41">
    <property type="entry name" value="RIBOSE-PHOSPHATE PYROPHOSPHOKINASE 1, CHLOROPLASTIC"/>
    <property type="match status" value="1"/>
</dbReference>
<organism evidence="14 15">
    <name type="scientific">candidate division TA06 bacterium DG_26</name>
    <dbReference type="NCBI Taxonomy" id="1703771"/>
    <lineage>
        <taxon>Bacteria</taxon>
        <taxon>Bacteria division TA06</taxon>
    </lineage>
</organism>
<dbReference type="Proteomes" id="UP000051124">
    <property type="component" value="Unassembled WGS sequence"/>
</dbReference>
<evidence type="ECO:0000256" key="4">
    <source>
        <dbReference type="ARBA" id="ARBA00022727"/>
    </source>
</evidence>
<dbReference type="GO" id="GO:0005524">
    <property type="term" value="F:ATP binding"/>
    <property type="evidence" value="ECO:0007669"/>
    <property type="project" value="UniProtKB-KW"/>
</dbReference>
<dbReference type="InterPro" id="IPR029099">
    <property type="entry name" value="Pribosyltran_N"/>
</dbReference>
<feature type="binding site" evidence="12">
    <location>
        <position position="130"/>
    </location>
    <ligand>
        <name>Mg(2+)</name>
        <dbReference type="ChEBI" id="CHEBI:18420"/>
    </ligand>
</feature>
<dbReference type="SUPFAM" id="SSF53271">
    <property type="entry name" value="PRTase-like"/>
    <property type="match status" value="1"/>
</dbReference>
<evidence type="ECO:0000256" key="1">
    <source>
        <dbReference type="ARBA" id="ARBA00004996"/>
    </source>
</evidence>
<evidence type="ECO:0000256" key="5">
    <source>
        <dbReference type="ARBA" id="ARBA00022741"/>
    </source>
</evidence>
<dbReference type="UniPathway" id="UPA00087">
    <property type="reaction ID" value="UER00172"/>
</dbReference>
<proteinExistence type="inferred from homology"/>
<keyword evidence="5 12" id="KW-0547">Nucleotide-binding</keyword>
<name>A0A0S7WLR1_UNCT6</name>
<dbReference type="PROSITE" id="PS00114">
    <property type="entry name" value="PRPP_SYNTHASE"/>
    <property type="match status" value="1"/>
</dbReference>
<dbReference type="PATRIC" id="fig|1703771.3.peg.1504"/>
<comment type="function">
    <text evidence="10 12">Involved in the biosynthesis of the central metabolite phospho-alpha-D-ribosyl-1-pyrophosphate (PRPP) via the transfer of pyrophosphoryl group from ATP to 1-hydroxyl of ribose-5-phosphate (Rib-5-P).</text>
</comment>
<comment type="catalytic activity">
    <reaction evidence="9 12">
        <text>D-ribose 5-phosphate + ATP = 5-phospho-alpha-D-ribose 1-diphosphate + AMP + H(+)</text>
        <dbReference type="Rhea" id="RHEA:15609"/>
        <dbReference type="ChEBI" id="CHEBI:15378"/>
        <dbReference type="ChEBI" id="CHEBI:30616"/>
        <dbReference type="ChEBI" id="CHEBI:58017"/>
        <dbReference type="ChEBI" id="CHEBI:78346"/>
        <dbReference type="ChEBI" id="CHEBI:456215"/>
        <dbReference type="EC" id="2.7.6.1"/>
    </reaction>
</comment>
<evidence type="ECO:0000256" key="12">
    <source>
        <dbReference type="HAMAP-Rule" id="MF_00583"/>
    </source>
</evidence>
<dbReference type="GO" id="GO:0009156">
    <property type="term" value="P:ribonucleoside monophosphate biosynthetic process"/>
    <property type="evidence" value="ECO:0007669"/>
    <property type="project" value="InterPro"/>
</dbReference>
<dbReference type="InterPro" id="IPR037515">
    <property type="entry name" value="Rib-P_diPkinase_bac"/>
</dbReference>
<feature type="binding site" evidence="12">
    <location>
        <position position="194"/>
    </location>
    <ligand>
        <name>D-ribose 5-phosphate</name>
        <dbReference type="ChEBI" id="CHEBI:78346"/>
    </ligand>
</feature>
<evidence type="ECO:0000256" key="6">
    <source>
        <dbReference type="ARBA" id="ARBA00022777"/>
    </source>
</evidence>
<evidence type="ECO:0000256" key="7">
    <source>
        <dbReference type="ARBA" id="ARBA00022840"/>
    </source>
</evidence>
<evidence type="ECO:0000313" key="14">
    <source>
        <dbReference type="EMBL" id="KPJ51098.1"/>
    </source>
</evidence>
<dbReference type="GO" id="GO:0005737">
    <property type="term" value="C:cytoplasm"/>
    <property type="evidence" value="ECO:0007669"/>
    <property type="project" value="UniProtKB-SubCell"/>
</dbReference>
<accession>A0A0S7WLR1</accession>
<keyword evidence="12" id="KW-0963">Cytoplasm</keyword>
<dbReference type="Pfam" id="PF14572">
    <property type="entry name" value="Pribosyl_synth"/>
    <property type="match status" value="1"/>
</dbReference>
<feature type="active site" evidence="12">
    <location>
        <position position="192"/>
    </location>
</feature>
<feature type="domain" description="Ribose-phosphate pyrophosphokinase N-terminal" evidence="13">
    <location>
        <begin position="6"/>
        <end position="120"/>
    </location>
</feature>
<dbReference type="FunFam" id="3.40.50.2020:FF:000001">
    <property type="entry name" value="Ribose-phosphate pyrophosphokinase"/>
    <property type="match status" value="1"/>
</dbReference>
<dbReference type="AlphaFoldDB" id="A0A0S7WLR1"/>
<dbReference type="SMART" id="SM01400">
    <property type="entry name" value="Pribosyltran_N"/>
    <property type="match status" value="1"/>
</dbReference>
<dbReference type="NCBIfam" id="TIGR01251">
    <property type="entry name" value="ribP_PPkin"/>
    <property type="match status" value="1"/>
</dbReference>
<evidence type="ECO:0000256" key="2">
    <source>
        <dbReference type="ARBA" id="ARBA00022679"/>
    </source>
</evidence>
<feature type="binding site" evidence="12">
    <location>
        <position position="169"/>
    </location>
    <ligand>
        <name>Mg(2+)</name>
        <dbReference type="ChEBI" id="CHEBI:18420"/>
    </ligand>
</feature>
<keyword evidence="2 12" id="KW-0808">Transferase</keyword>
<comment type="similarity">
    <text evidence="11 12">Belongs to the ribose-phosphate pyrophosphokinase family. Class I subfamily.</text>
</comment>
<keyword evidence="6 12" id="KW-0418">Kinase</keyword>
<dbReference type="GO" id="GO:0006015">
    <property type="term" value="P:5-phosphoribose 1-diphosphate biosynthetic process"/>
    <property type="evidence" value="ECO:0007669"/>
    <property type="project" value="UniProtKB-UniRule"/>
</dbReference>